<dbReference type="AlphaFoldDB" id="A0A286UTV1"/>
<sequence length="80" mass="9231">MDSPFARHCKRSSHDQSSGGDDENIFLKLWSYDESKIRREGWKTISEDTYVTFKGAALDECIENNKKDSMGPKYQYSSTI</sequence>
<dbReference type="Proteomes" id="UP000217199">
    <property type="component" value="Unassembled WGS sequence"/>
</dbReference>
<proteinExistence type="predicted"/>
<keyword evidence="3" id="KW-1185">Reference proteome</keyword>
<reference evidence="2 3" key="1">
    <citation type="journal article" date="2017" name="Mol. Ecol.">
        <title>Comparative and population genomic landscape of Phellinus noxius: A hypervariable fungus causing root rot in trees.</title>
        <authorList>
            <person name="Chung C.L."/>
            <person name="Lee T.J."/>
            <person name="Akiba M."/>
            <person name="Lee H.H."/>
            <person name="Kuo T.H."/>
            <person name="Liu D."/>
            <person name="Ke H.M."/>
            <person name="Yokoi T."/>
            <person name="Roa M.B."/>
            <person name="Lu M.J."/>
            <person name="Chang Y.Y."/>
            <person name="Ann P.J."/>
            <person name="Tsai J.N."/>
            <person name="Chen C.Y."/>
            <person name="Tzean S.S."/>
            <person name="Ota Y."/>
            <person name="Hattori T."/>
            <person name="Sahashi N."/>
            <person name="Liou R.F."/>
            <person name="Kikuchi T."/>
            <person name="Tsai I.J."/>
        </authorList>
    </citation>
    <scope>NUCLEOTIDE SEQUENCE [LARGE SCALE GENOMIC DNA]</scope>
    <source>
        <strain evidence="2 3">FFPRI411160</strain>
    </source>
</reference>
<comment type="caution">
    <text evidence="2">The sequence shown here is derived from an EMBL/GenBank/DDBJ whole genome shotgun (WGS) entry which is preliminary data.</text>
</comment>
<gene>
    <name evidence="2" type="ORF">PNOK_0006800</name>
</gene>
<dbReference type="EMBL" id="NBII01000001">
    <property type="protein sequence ID" value="PAV23001.1"/>
    <property type="molecule type" value="Genomic_DNA"/>
</dbReference>
<dbReference type="InParanoid" id="A0A286UTV1"/>
<evidence type="ECO:0000256" key="1">
    <source>
        <dbReference type="SAM" id="MobiDB-lite"/>
    </source>
</evidence>
<organism evidence="2 3">
    <name type="scientific">Pyrrhoderma noxium</name>
    <dbReference type="NCBI Taxonomy" id="2282107"/>
    <lineage>
        <taxon>Eukaryota</taxon>
        <taxon>Fungi</taxon>
        <taxon>Dikarya</taxon>
        <taxon>Basidiomycota</taxon>
        <taxon>Agaricomycotina</taxon>
        <taxon>Agaricomycetes</taxon>
        <taxon>Hymenochaetales</taxon>
        <taxon>Hymenochaetaceae</taxon>
        <taxon>Pyrrhoderma</taxon>
    </lineage>
</organism>
<protein>
    <submittedName>
        <fullName evidence="2">Uncharacterized protein</fullName>
    </submittedName>
</protein>
<accession>A0A286UTV1</accession>
<evidence type="ECO:0000313" key="2">
    <source>
        <dbReference type="EMBL" id="PAV23001.1"/>
    </source>
</evidence>
<name>A0A286UTV1_9AGAM</name>
<feature type="region of interest" description="Disordered" evidence="1">
    <location>
        <begin position="1"/>
        <end position="23"/>
    </location>
</feature>
<evidence type="ECO:0000313" key="3">
    <source>
        <dbReference type="Proteomes" id="UP000217199"/>
    </source>
</evidence>